<dbReference type="PANTHER" id="PTHR22889:SF0">
    <property type="entry name" value="WD REPEAT-CONTAINING PROTEIN 89"/>
    <property type="match status" value="1"/>
</dbReference>
<evidence type="ECO:0000256" key="3">
    <source>
        <dbReference type="PROSITE-ProRule" id="PRU00221"/>
    </source>
</evidence>
<dbReference type="SUPFAM" id="SSF50978">
    <property type="entry name" value="WD40 repeat-like"/>
    <property type="match status" value="1"/>
</dbReference>
<name>A0A8H3IH55_9LECA</name>
<dbReference type="SMART" id="SM00320">
    <property type="entry name" value="WD40"/>
    <property type="match status" value="4"/>
</dbReference>
<comment type="caution">
    <text evidence="5">The sequence shown here is derived from an EMBL/GenBank/DDBJ whole genome shotgun (WGS) entry which is preliminary data.</text>
</comment>
<organism evidence="5 6">
    <name type="scientific">Heterodermia speciosa</name>
    <dbReference type="NCBI Taxonomy" id="116794"/>
    <lineage>
        <taxon>Eukaryota</taxon>
        <taxon>Fungi</taxon>
        <taxon>Dikarya</taxon>
        <taxon>Ascomycota</taxon>
        <taxon>Pezizomycotina</taxon>
        <taxon>Lecanoromycetes</taxon>
        <taxon>OSLEUM clade</taxon>
        <taxon>Lecanoromycetidae</taxon>
        <taxon>Caliciales</taxon>
        <taxon>Physciaceae</taxon>
        <taxon>Heterodermia</taxon>
    </lineage>
</organism>
<dbReference type="InterPro" id="IPR036322">
    <property type="entry name" value="WD40_repeat_dom_sf"/>
</dbReference>
<dbReference type="InterPro" id="IPR001680">
    <property type="entry name" value="WD40_rpt"/>
</dbReference>
<evidence type="ECO:0000256" key="1">
    <source>
        <dbReference type="ARBA" id="ARBA00022574"/>
    </source>
</evidence>
<dbReference type="Pfam" id="PF00400">
    <property type="entry name" value="WD40"/>
    <property type="match status" value="1"/>
</dbReference>
<feature type="region of interest" description="Disordered" evidence="4">
    <location>
        <begin position="345"/>
        <end position="384"/>
    </location>
</feature>
<evidence type="ECO:0000256" key="4">
    <source>
        <dbReference type="SAM" id="MobiDB-lite"/>
    </source>
</evidence>
<dbReference type="Proteomes" id="UP000664521">
    <property type="component" value="Unassembled WGS sequence"/>
</dbReference>
<dbReference type="Gene3D" id="2.130.10.10">
    <property type="entry name" value="YVTN repeat-like/Quinoprotein amine dehydrogenase"/>
    <property type="match status" value="1"/>
</dbReference>
<proteinExistence type="predicted"/>
<keyword evidence="1 3" id="KW-0853">WD repeat</keyword>
<evidence type="ECO:0000313" key="6">
    <source>
        <dbReference type="Proteomes" id="UP000664521"/>
    </source>
</evidence>
<sequence length="384" mass="42760">MRPSQLLSSSTLSLPADTYIYKLTSVSGDDKLAAISSNDTLRLFDPSLQLLPHGALDQVHEGVTCLENFEASVGCLLTAGRDAAVNVWDPRVGSQRLLQIRGESPKVPFVQYTESHNDDVTKLCFHPSKSSWLLSGSTDGLINIFDTTITDEDEAILQITNHGSSIHQAGFLSPTEFYGLSHDEIFTVYYLGTDHGETKDTPPILFGDLRTRLDCEYVANILNPGDGNFFLSAGTYRKNRADPIYVNHVPRLRSLLAPLASTPSIWFRFVTPLAGHLTSSKAFASLVPMEKISYEARASITRLVNFLPTLQWTLPKHQNLNLLFQHRTVFTGGEDGQVKAWRMPSDDTVAMDEPLSEESSQQIKKRKKQAKSPESEKKARFKPY</sequence>
<keyword evidence="6" id="KW-1185">Reference proteome</keyword>
<evidence type="ECO:0000313" key="5">
    <source>
        <dbReference type="EMBL" id="CAF9918533.1"/>
    </source>
</evidence>
<dbReference type="EMBL" id="CAJPDS010000022">
    <property type="protein sequence ID" value="CAF9918533.1"/>
    <property type="molecule type" value="Genomic_DNA"/>
</dbReference>
<protein>
    <recommendedName>
        <fullName evidence="7">WD40 repeat-like protein</fullName>
    </recommendedName>
</protein>
<dbReference type="InterPro" id="IPR015943">
    <property type="entry name" value="WD40/YVTN_repeat-like_dom_sf"/>
</dbReference>
<dbReference type="InterPro" id="IPR039328">
    <property type="entry name" value="WDR89"/>
</dbReference>
<dbReference type="AlphaFoldDB" id="A0A8H3IH55"/>
<dbReference type="PROSITE" id="PS50082">
    <property type="entry name" value="WD_REPEATS_2"/>
    <property type="match status" value="1"/>
</dbReference>
<evidence type="ECO:0000256" key="2">
    <source>
        <dbReference type="ARBA" id="ARBA00022737"/>
    </source>
</evidence>
<accession>A0A8H3IH55</accession>
<evidence type="ECO:0008006" key="7">
    <source>
        <dbReference type="Google" id="ProtNLM"/>
    </source>
</evidence>
<reference evidence="5" key="1">
    <citation type="submission" date="2021-03" db="EMBL/GenBank/DDBJ databases">
        <authorList>
            <person name="Tagirdzhanova G."/>
        </authorList>
    </citation>
    <scope>NUCLEOTIDE SEQUENCE</scope>
</reference>
<dbReference type="OrthoDB" id="25131at2759"/>
<dbReference type="PANTHER" id="PTHR22889">
    <property type="entry name" value="WD REPEAT-CONTAINING PROTEIN 89"/>
    <property type="match status" value="1"/>
</dbReference>
<gene>
    <name evidence="5" type="ORF">HETSPECPRED_003783</name>
</gene>
<feature type="repeat" description="WD" evidence="3">
    <location>
        <begin position="113"/>
        <end position="146"/>
    </location>
</feature>
<keyword evidence="2" id="KW-0677">Repeat</keyword>